<evidence type="ECO:0000313" key="3">
    <source>
        <dbReference type="Proteomes" id="UP000006048"/>
    </source>
</evidence>
<gene>
    <name evidence="2" type="ordered locus">Turpa_0403</name>
</gene>
<accession>I4B1A2</accession>
<reference evidence="2 3" key="1">
    <citation type="submission" date="2012-06" db="EMBL/GenBank/DDBJ databases">
        <title>The complete chromosome of genome of Turneriella parva DSM 21527.</title>
        <authorList>
            <consortium name="US DOE Joint Genome Institute (JGI-PGF)"/>
            <person name="Lucas S."/>
            <person name="Han J."/>
            <person name="Lapidus A."/>
            <person name="Bruce D."/>
            <person name="Goodwin L."/>
            <person name="Pitluck S."/>
            <person name="Peters L."/>
            <person name="Kyrpides N."/>
            <person name="Mavromatis K."/>
            <person name="Ivanova N."/>
            <person name="Mikhailova N."/>
            <person name="Chertkov O."/>
            <person name="Detter J.C."/>
            <person name="Tapia R."/>
            <person name="Han C."/>
            <person name="Land M."/>
            <person name="Hauser L."/>
            <person name="Markowitz V."/>
            <person name="Cheng J.-F."/>
            <person name="Hugenholtz P."/>
            <person name="Woyke T."/>
            <person name="Wu D."/>
            <person name="Gronow S."/>
            <person name="Wellnitz S."/>
            <person name="Brambilla E."/>
            <person name="Klenk H.-P."/>
            <person name="Eisen J.A."/>
        </authorList>
    </citation>
    <scope>NUCLEOTIDE SEQUENCE [LARGE SCALE GENOMIC DNA]</scope>
    <source>
        <strain evidence="3">ATCC BAA-1111 / DSM 21527 / NCTC 11395 / H</strain>
    </source>
</reference>
<dbReference type="STRING" id="869212.Turpa_0403"/>
<evidence type="ECO:0008006" key="4">
    <source>
        <dbReference type="Google" id="ProtNLM"/>
    </source>
</evidence>
<organism evidence="2 3">
    <name type="scientific">Turneriella parva (strain ATCC BAA-1111 / DSM 21527 / NCTC 11395 / H)</name>
    <name type="common">Leptospira parva</name>
    <dbReference type="NCBI Taxonomy" id="869212"/>
    <lineage>
        <taxon>Bacteria</taxon>
        <taxon>Pseudomonadati</taxon>
        <taxon>Spirochaetota</taxon>
        <taxon>Spirochaetia</taxon>
        <taxon>Leptospirales</taxon>
        <taxon>Leptospiraceae</taxon>
        <taxon>Turneriella</taxon>
    </lineage>
</organism>
<name>I4B1A2_TURPD</name>
<dbReference type="HOGENOM" id="CLU_1004511_0_0_12"/>
<proteinExistence type="predicted"/>
<keyword evidence="3" id="KW-1185">Reference proteome</keyword>
<sequence>MYYFSKIFAIAVVVFTALLNPTTASASCGMGVCPLPVAGGLNERALAGTGVLPSQLGLETRYASFDIGGKGSYLQNSVTAVIEHRYFRAGGILPLIYLSGPAGETWGLGNTTLFGEVYVFTRPGTRFSVGSQLETPTGNHDKGLGADHFMAIPYMNLWQQTGDWRFAAQLGFQQTLGHHSHGVASPVLYVNPHTDTELMARLMGGYTWYSRYSAEAGALWRQVLGHDAQGDKTFVDFALAFRTALGDSLALRAGVDVPLTSRARHLYQMYLSCFYYF</sequence>
<dbReference type="Proteomes" id="UP000006048">
    <property type="component" value="Chromosome"/>
</dbReference>
<evidence type="ECO:0000313" key="2">
    <source>
        <dbReference type="EMBL" id="AFM11059.1"/>
    </source>
</evidence>
<protein>
    <recommendedName>
        <fullName evidence="4">Transporter</fullName>
    </recommendedName>
</protein>
<dbReference type="PROSITE" id="PS51257">
    <property type="entry name" value="PROKAR_LIPOPROTEIN"/>
    <property type="match status" value="1"/>
</dbReference>
<dbReference type="AlphaFoldDB" id="I4B1A2"/>
<keyword evidence="1" id="KW-0732">Signal</keyword>
<dbReference type="EMBL" id="CP002959">
    <property type="protein sequence ID" value="AFM11059.1"/>
    <property type="molecule type" value="Genomic_DNA"/>
</dbReference>
<evidence type="ECO:0000256" key="1">
    <source>
        <dbReference type="SAM" id="SignalP"/>
    </source>
</evidence>
<feature type="chain" id="PRO_5003686593" description="Transporter" evidence="1">
    <location>
        <begin position="27"/>
        <end position="277"/>
    </location>
</feature>
<feature type="signal peptide" evidence="1">
    <location>
        <begin position="1"/>
        <end position="26"/>
    </location>
</feature>
<dbReference type="RefSeq" id="WP_014801579.1">
    <property type="nucleotide sequence ID" value="NC_018020.1"/>
</dbReference>
<dbReference type="KEGG" id="tpx:Turpa_0403"/>